<keyword evidence="3" id="KW-1185">Reference proteome</keyword>
<evidence type="ECO:0000313" key="2">
    <source>
        <dbReference type="EMBL" id="CAB9524242.1"/>
    </source>
</evidence>
<gene>
    <name evidence="2" type="ORF">SEMRO_1511_G278730.1</name>
</gene>
<dbReference type="AlphaFoldDB" id="A0A9N8ELZ7"/>
<proteinExistence type="predicted"/>
<accession>A0A9N8ELZ7</accession>
<dbReference type="Proteomes" id="UP001153069">
    <property type="component" value="Unassembled WGS sequence"/>
</dbReference>
<sequence length="176" mass="19018">MTRFSALALLLAVPSVYGFGVAVPSSSAVVSSSKALFAVEDGAKEEKKEAVSMDKEDAIFMDSTDDNDEGFAAELVDFKEDEVEEEPVVVPTMTTTTTTSTDATVDETLSKAKDILGDVSSKAVDFAKDERVQEIAGKAKDFASDVMGQLFSKVGDKLKEIKKEKEERAAKEEQMK</sequence>
<comment type="caution">
    <text evidence="2">The sequence shown here is derived from an EMBL/GenBank/DDBJ whole genome shotgun (WGS) entry which is preliminary data.</text>
</comment>
<organism evidence="2 3">
    <name type="scientific">Seminavis robusta</name>
    <dbReference type="NCBI Taxonomy" id="568900"/>
    <lineage>
        <taxon>Eukaryota</taxon>
        <taxon>Sar</taxon>
        <taxon>Stramenopiles</taxon>
        <taxon>Ochrophyta</taxon>
        <taxon>Bacillariophyta</taxon>
        <taxon>Bacillariophyceae</taxon>
        <taxon>Bacillariophycidae</taxon>
        <taxon>Naviculales</taxon>
        <taxon>Naviculaceae</taxon>
        <taxon>Seminavis</taxon>
    </lineage>
</organism>
<evidence type="ECO:0000313" key="3">
    <source>
        <dbReference type="Proteomes" id="UP001153069"/>
    </source>
</evidence>
<feature type="signal peptide" evidence="1">
    <location>
        <begin position="1"/>
        <end position="18"/>
    </location>
</feature>
<evidence type="ECO:0000256" key="1">
    <source>
        <dbReference type="SAM" id="SignalP"/>
    </source>
</evidence>
<dbReference type="EMBL" id="CAICTM010001509">
    <property type="protein sequence ID" value="CAB9524242.1"/>
    <property type="molecule type" value="Genomic_DNA"/>
</dbReference>
<keyword evidence="1" id="KW-0732">Signal</keyword>
<name>A0A9N8ELZ7_9STRA</name>
<feature type="chain" id="PRO_5040498783" evidence="1">
    <location>
        <begin position="19"/>
        <end position="176"/>
    </location>
</feature>
<reference evidence="2" key="1">
    <citation type="submission" date="2020-06" db="EMBL/GenBank/DDBJ databases">
        <authorList>
            <consortium name="Plant Systems Biology data submission"/>
        </authorList>
    </citation>
    <scope>NUCLEOTIDE SEQUENCE</scope>
    <source>
        <strain evidence="2">D6</strain>
    </source>
</reference>
<protein>
    <submittedName>
        <fullName evidence="2">Uncharacterized protein</fullName>
    </submittedName>
</protein>